<feature type="region of interest" description="Disordered" evidence="1">
    <location>
        <begin position="26"/>
        <end position="50"/>
    </location>
</feature>
<evidence type="ECO:0000256" key="1">
    <source>
        <dbReference type="SAM" id="MobiDB-lite"/>
    </source>
</evidence>
<name>A0A564Z109_HYMDI</name>
<dbReference type="Proteomes" id="UP000321570">
    <property type="component" value="Unassembled WGS sequence"/>
</dbReference>
<reference evidence="2 3" key="1">
    <citation type="submission" date="2019-07" db="EMBL/GenBank/DDBJ databases">
        <authorList>
            <person name="Jastrzebski P J."/>
            <person name="Paukszto L."/>
            <person name="Jastrzebski P J."/>
        </authorList>
    </citation>
    <scope>NUCLEOTIDE SEQUENCE [LARGE SCALE GENOMIC DNA]</scope>
    <source>
        <strain evidence="2 3">WMS-il1</strain>
    </source>
</reference>
<protein>
    <submittedName>
        <fullName evidence="2">Uncharacterized protein</fullName>
    </submittedName>
</protein>
<evidence type="ECO:0000313" key="3">
    <source>
        <dbReference type="Proteomes" id="UP000321570"/>
    </source>
</evidence>
<dbReference type="EMBL" id="CABIJS010000543">
    <property type="protein sequence ID" value="VUZ52979.1"/>
    <property type="molecule type" value="Genomic_DNA"/>
</dbReference>
<sequence length="61" mass="6717">QLDASVGCTTLTRLIESRALGLTTGSAACTRSRRKQARPRMRRPPQPISNQYPCSPAWSCI</sequence>
<gene>
    <name evidence="2" type="ORF">WMSIL1_LOCUS11362</name>
</gene>
<accession>A0A564Z109</accession>
<keyword evidence="3" id="KW-1185">Reference proteome</keyword>
<evidence type="ECO:0000313" key="2">
    <source>
        <dbReference type="EMBL" id="VUZ52979.1"/>
    </source>
</evidence>
<dbReference type="AlphaFoldDB" id="A0A564Z109"/>
<organism evidence="2 3">
    <name type="scientific">Hymenolepis diminuta</name>
    <name type="common">Rat tapeworm</name>
    <dbReference type="NCBI Taxonomy" id="6216"/>
    <lineage>
        <taxon>Eukaryota</taxon>
        <taxon>Metazoa</taxon>
        <taxon>Spiralia</taxon>
        <taxon>Lophotrochozoa</taxon>
        <taxon>Platyhelminthes</taxon>
        <taxon>Cestoda</taxon>
        <taxon>Eucestoda</taxon>
        <taxon>Cyclophyllidea</taxon>
        <taxon>Hymenolepididae</taxon>
        <taxon>Hymenolepis</taxon>
    </lineage>
</organism>
<proteinExistence type="predicted"/>
<feature type="non-terminal residue" evidence="2">
    <location>
        <position position="1"/>
    </location>
</feature>
<feature type="compositionally biased region" description="Basic residues" evidence="1">
    <location>
        <begin position="31"/>
        <end position="43"/>
    </location>
</feature>